<dbReference type="InterPro" id="IPR036770">
    <property type="entry name" value="Ankyrin_rpt-contain_sf"/>
</dbReference>
<dbReference type="EMBL" id="JH793848">
    <property type="protein sequence ID" value="ELQ33241.1"/>
    <property type="molecule type" value="Genomic_DNA"/>
</dbReference>
<evidence type="ECO:0000256" key="1">
    <source>
        <dbReference type="ARBA" id="ARBA00023242"/>
    </source>
</evidence>
<accession>A0AA97PG14</accession>
<dbReference type="SUPFAM" id="SSF48403">
    <property type="entry name" value="Ankyrin repeat"/>
    <property type="match status" value="1"/>
</dbReference>
<dbReference type="InterPro" id="IPR036864">
    <property type="entry name" value="Zn2-C6_fun-type_DNA-bd_sf"/>
</dbReference>
<feature type="repeat" description="ANK" evidence="2">
    <location>
        <begin position="552"/>
        <end position="585"/>
    </location>
</feature>
<dbReference type="PROSITE" id="PS50048">
    <property type="entry name" value="ZN2_CY6_FUNGAL_2"/>
    <property type="match status" value="1"/>
</dbReference>
<proteinExistence type="predicted"/>
<evidence type="ECO:0000259" key="3">
    <source>
        <dbReference type="PROSITE" id="PS50048"/>
    </source>
</evidence>
<reference evidence="4" key="1">
    <citation type="journal article" date="2012" name="PLoS Genet.">
        <title>Comparative analysis of the genomes of two field isolates of the rice blast fungus Magnaporthe oryzae.</title>
        <authorList>
            <person name="Xue M."/>
            <person name="Yang J."/>
            <person name="Li Z."/>
            <person name="Hu S."/>
            <person name="Yao N."/>
            <person name="Dean R.A."/>
            <person name="Zhao W."/>
            <person name="Shen M."/>
            <person name="Zhang H."/>
            <person name="Li C."/>
            <person name="Liu L."/>
            <person name="Cao L."/>
            <person name="Xu X."/>
            <person name="Xing Y."/>
            <person name="Hsiang T."/>
            <person name="Zhang Z."/>
            <person name="Xu J.R."/>
            <person name="Peng Y.L."/>
        </authorList>
    </citation>
    <scope>NUCLEOTIDE SEQUENCE</scope>
    <source>
        <strain evidence="4">Y34</strain>
    </source>
</reference>
<protein>
    <recommendedName>
        <fullName evidence="3">Zn(2)-C6 fungal-type domain-containing protein</fullName>
    </recommendedName>
</protein>
<dbReference type="CDD" id="cd00067">
    <property type="entry name" value="GAL4"/>
    <property type="match status" value="1"/>
</dbReference>
<dbReference type="Gene3D" id="1.25.40.20">
    <property type="entry name" value="Ankyrin repeat-containing domain"/>
    <property type="match status" value="1"/>
</dbReference>
<dbReference type="Proteomes" id="UP000011086">
    <property type="component" value="Unassembled WGS sequence"/>
</dbReference>
<feature type="domain" description="Zn(2)-C6 fungal-type" evidence="3">
    <location>
        <begin position="347"/>
        <end position="376"/>
    </location>
</feature>
<sequence>MTIAKNEDTISYRSRQVQQRFIDIIKYLTAIEDQPSSAKEECNPSPSDVEGVLGKFDMWAGNLGALRAPGTKLSLDLRLAVDLEIRGQICVDLDELLETLDESTTFIPQPRQLEDFDEDDDNDDAISLASVSTMSSALATLRLPRLSELSPEEKSWKSHAFRDLKAYPCTAGKECKDFLFSDRNSWFEHELHYRRFRRHVAAHLEQLAIFSMPRATEDNDIDGEQVSEADSRRSTIDAGQVSVVDWFEPELLATDDKDIALAQIIWSDNSTIRQRGAEKYEGVVAGVGLDQWLISSTEIEAGDEETMRKRPTHDYSDFLQLSGFEAGPRGNNVEDSAPSVATNRGMPCKPCRKRKIKCDEQMPCKVCKEKTRVCIYAPLPEHRPPFEEFRTVPQVASIKAWSRSRRKWARNVQLIHEWQEGICLSRLSISTIPILKMTSVEYRRQLPRGKSVLTKYMIKERLQQDLDGAWTSYCSEDGGDDQSYANIFIKDRQLLVRYIAPGSALKANVGATLSQEGGDEGLEGPEPPINVYYNVEKEPISALDNVNAGNGGGRIPLHWVSMRGAYAAMMDVLISHGIDVNKTDNQENTALGAALKYVCIAPDVAFEAVFSENEVVNLGPNDSMVALHKKVEKGLGLLHHPEYV</sequence>
<dbReference type="Gene3D" id="4.10.240.10">
    <property type="entry name" value="Zn(2)-C6 fungal-type DNA-binding domain"/>
    <property type="match status" value="1"/>
</dbReference>
<name>A0AA97PG14_PYRO3</name>
<keyword evidence="2" id="KW-0040">ANK repeat</keyword>
<dbReference type="InterPro" id="IPR001138">
    <property type="entry name" value="Zn2Cys6_DnaBD"/>
</dbReference>
<organism evidence="4">
    <name type="scientific">Pyricularia oryzae (strain Y34)</name>
    <name type="common">Rice blast fungus</name>
    <name type="synonym">Magnaporthe oryzae</name>
    <dbReference type="NCBI Taxonomy" id="1143189"/>
    <lineage>
        <taxon>Eukaryota</taxon>
        <taxon>Fungi</taxon>
        <taxon>Dikarya</taxon>
        <taxon>Ascomycota</taxon>
        <taxon>Pezizomycotina</taxon>
        <taxon>Sordariomycetes</taxon>
        <taxon>Sordariomycetidae</taxon>
        <taxon>Magnaporthales</taxon>
        <taxon>Pyriculariaceae</taxon>
        <taxon>Pyricularia</taxon>
    </lineage>
</organism>
<gene>
    <name evidence="4" type="ORF">OOU_Y34scaffold00979g24</name>
</gene>
<dbReference type="GO" id="GO:0000981">
    <property type="term" value="F:DNA-binding transcription factor activity, RNA polymerase II-specific"/>
    <property type="evidence" value="ECO:0007669"/>
    <property type="project" value="InterPro"/>
</dbReference>
<dbReference type="AlphaFoldDB" id="A0AA97PG14"/>
<dbReference type="InterPro" id="IPR002110">
    <property type="entry name" value="Ankyrin_rpt"/>
</dbReference>
<dbReference type="SUPFAM" id="SSF57701">
    <property type="entry name" value="Zn2/Cys6 DNA-binding domain"/>
    <property type="match status" value="1"/>
</dbReference>
<evidence type="ECO:0000313" key="4">
    <source>
        <dbReference type="EMBL" id="ELQ33241.1"/>
    </source>
</evidence>
<dbReference type="SMR" id="A0AA97PG14"/>
<dbReference type="Pfam" id="PF00172">
    <property type="entry name" value="Zn_clus"/>
    <property type="match status" value="1"/>
</dbReference>
<dbReference type="GO" id="GO:0008270">
    <property type="term" value="F:zinc ion binding"/>
    <property type="evidence" value="ECO:0007669"/>
    <property type="project" value="InterPro"/>
</dbReference>
<dbReference type="PROSITE" id="PS50297">
    <property type="entry name" value="ANK_REP_REGION"/>
    <property type="match status" value="1"/>
</dbReference>
<evidence type="ECO:0000256" key="2">
    <source>
        <dbReference type="PROSITE-ProRule" id="PRU00023"/>
    </source>
</evidence>
<dbReference type="PROSITE" id="PS50088">
    <property type="entry name" value="ANK_REPEAT"/>
    <property type="match status" value="1"/>
</dbReference>
<dbReference type="SMART" id="SM00066">
    <property type="entry name" value="GAL4"/>
    <property type="match status" value="1"/>
</dbReference>
<keyword evidence="1" id="KW-0539">Nucleus</keyword>